<evidence type="ECO:0000313" key="2">
    <source>
        <dbReference type="Proteomes" id="UP000315783"/>
    </source>
</evidence>
<organism evidence="1 2">
    <name type="scientific">Cordyceps javanica</name>
    <dbReference type="NCBI Taxonomy" id="43265"/>
    <lineage>
        <taxon>Eukaryota</taxon>
        <taxon>Fungi</taxon>
        <taxon>Dikarya</taxon>
        <taxon>Ascomycota</taxon>
        <taxon>Pezizomycotina</taxon>
        <taxon>Sordariomycetes</taxon>
        <taxon>Hypocreomycetidae</taxon>
        <taxon>Hypocreales</taxon>
        <taxon>Cordycipitaceae</taxon>
        <taxon>Cordyceps</taxon>
    </lineage>
</organism>
<accession>A0A545V0U1</accession>
<proteinExistence type="predicted"/>
<evidence type="ECO:0000313" key="1">
    <source>
        <dbReference type="EMBL" id="TQV95299.1"/>
    </source>
</evidence>
<reference evidence="1 2" key="1">
    <citation type="journal article" date="2019" name="Appl. Microbiol. Biotechnol.">
        <title>Genome sequence of Isaria javanica and comparative genome analysis insights into family S53 peptidase evolution in fungal entomopathogens.</title>
        <authorList>
            <person name="Lin R."/>
            <person name="Zhang X."/>
            <person name="Xin B."/>
            <person name="Zou M."/>
            <person name="Gao Y."/>
            <person name="Qin F."/>
            <person name="Hu Q."/>
            <person name="Xie B."/>
            <person name="Cheng X."/>
        </authorList>
    </citation>
    <scope>NUCLEOTIDE SEQUENCE [LARGE SCALE GENOMIC DNA]</scope>
    <source>
        <strain evidence="1 2">IJ1G</strain>
    </source>
</reference>
<sequence>MEKEGHEVVDIGVDGEKLLLVLERHLDSGHRRDLPVVSTDPALRLQLLITEPLSEGTAWSKTYQIRHTV</sequence>
<name>A0A545V0U1_9HYPO</name>
<comment type="caution">
    <text evidence="1">The sequence shown here is derived from an EMBL/GenBank/DDBJ whole genome shotgun (WGS) entry which is preliminary data.</text>
</comment>
<dbReference type="Proteomes" id="UP000315783">
    <property type="component" value="Unassembled WGS sequence"/>
</dbReference>
<dbReference type="AlphaFoldDB" id="A0A545V0U1"/>
<keyword evidence="2" id="KW-1185">Reference proteome</keyword>
<dbReference type="EMBL" id="SPUK01000008">
    <property type="protein sequence ID" value="TQV95299.1"/>
    <property type="molecule type" value="Genomic_DNA"/>
</dbReference>
<gene>
    <name evidence="1" type="ORF">IF1G_06286</name>
</gene>
<protein>
    <submittedName>
        <fullName evidence="1">Uncharacterized protein</fullName>
    </submittedName>
</protein>